<evidence type="ECO:0000313" key="3">
    <source>
        <dbReference type="Proteomes" id="UP000249402"/>
    </source>
</evidence>
<accession>A0A395GTH8</accession>
<proteinExistence type="predicted"/>
<dbReference type="EMBL" id="KZ824455">
    <property type="protein sequence ID" value="RAK98258.1"/>
    <property type="molecule type" value="Genomic_DNA"/>
</dbReference>
<dbReference type="VEuPathDB" id="FungiDB:BO80DRAFT_165092"/>
<organism evidence="2 3">
    <name type="scientific">Aspergillus ibericus CBS 121593</name>
    <dbReference type="NCBI Taxonomy" id="1448316"/>
    <lineage>
        <taxon>Eukaryota</taxon>
        <taxon>Fungi</taxon>
        <taxon>Dikarya</taxon>
        <taxon>Ascomycota</taxon>
        <taxon>Pezizomycotina</taxon>
        <taxon>Eurotiomycetes</taxon>
        <taxon>Eurotiomycetidae</taxon>
        <taxon>Eurotiales</taxon>
        <taxon>Aspergillaceae</taxon>
        <taxon>Aspergillus</taxon>
        <taxon>Aspergillus subgen. Circumdati</taxon>
    </lineage>
</organism>
<feature type="transmembrane region" description="Helical" evidence="1">
    <location>
        <begin position="154"/>
        <end position="174"/>
    </location>
</feature>
<feature type="transmembrane region" description="Helical" evidence="1">
    <location>
        <begin position="86"/>
        <end position="110"/>
    </location>
</feature>
<dbReference type="RefSeq" id="XP_025572586.1">
    <property type="nucleotide sequence ID" value="XM_025713900.1"/>
</dbReference>
<name>A0A395GTH8_9EURO</name>
<gene>
    <name evidence="2" type="ORF">BO80DRAFT_165092</name>
</gene>
<keyword evidence="3" id="KW-1185">Reference proteome</keyword>
<dbReference type="OrthoDB" id="4506724at2759"/>
<sequence length="188" mass="20759">MNSPIRPRRAGLERRWKVAARGPLGCQSVSASGPLALGSFPRRHDPFLSLSRSRNRTAIPSGLNFRKPGWLFLSSSPLQSLALPHCIIIITISIINTTTTVLNLLFFFFFPSSSSSYYFPPLPPSLSSFYLSSPCSPRPSVSPLLLHKHTSPPLPYPTLLTLPYLTTLALASFAPCGHTSQQRSMCFW</sequence>
<evidence type="ECO:0000256" key="1">
    <source>
        <dbReference type="SAM" id="Phobius"/>
    </source>
</evidence>
<evidence type="ECO:0000313" key="2">
    <source>
        <dbReference type="EMBL" id="RAK98258.1"/>
    </source>
</evidence>
<dbReference type="GeneID" id="37218765"/>
<keyword evidence="1" id="KW-1133">Transmembrane helix</keyword>
<reference evidence="2 3" key="1">
    <citation type="submission" date="2018-02" db="EMBL/GenBank/DDBJ databases">
        <title>The genomes of Aspergillus section Nigri reveals drivers in fungal speciation.</title>
        <authorList>
            <consortium name="DOE Joint Genome Institute"/>
            <person name="Vesth T.C."/>
            <person name="Nybo J."/>
            <person name="Theobald S."/>
            <person name="Brandl J."/>
            <person name="Frisvad J.C."/>
            <person name="Nielsen K.F."/>
            <person name="Lyhne E.K."/>
            <person name="Kogle M.E."/>
            <person name="Kuo A."/>
            <person name="Riley R."/>
            <person name="Clum A."/>
            <person name="Nolan M."/>
            <person name="Lipzen A."/>
            <person name="Salamov A."/>
            <person name="Henrissat B."/>
            <person name="Wiebenga A."/>
            <person name="De vries R.P."/>
            <person name="Grigoriev I.V."/>
            <person name="Mortensen U.H."/>
            <person name="Andersen M.R."/>
            <person name="Baker S.E."/>
        </authorList>
    </citation>
    <scope>NUCLEOTIDE SEQUENCE [LARGE SCALE GENOMIC DNA]</scope>
    <source>
        <strain evidence="2 3">CBS 121593</strain>
    </source>
</reference>
<dbReference type="AlphaFoldDB" id="A0A395GTH8"/>
<protein>
    <submittedName>
        <fullName evidence="2">Uncharacterized protein</fullName>
    </submittedName>
</protein>
<keyword evidence="1" id="KW-0812">Transmembrane</keyword>
<dbReference type="Proteomes" id="UP000249402">
    <property type="component" value="Unassembled WGS sequence"/>
</dbReference>
<keyword evidence="1" id="KW-0472">Membrane</keyword>